<proteinExistence type="predicted"/>
<dbReference type="InterPro" id="IPR050807">
    <property type="entry name" value="TransReg_Diox_bact_type"/>
</dbReference>
<dbReference type="PANTHER" id="PTHR46797">
    <property type="entry name" value="HTH-TYPE TRANSCRIPTIONAL REGULATOR"/>
    <property type="match status" value="1"/>
</dbReference>
<dbReference type="RefSeq" id="WP_091078800.1">
    <property type="nucleotide sequence ID" value="NZ_LT629799.1"/>
</dbReference>
<dbReference type="CDD" id="cd00093">
    <property type="entry name" value="HTH_XRE"/>
    <property type="match status" value="1"/>
</dbReference>
<name>A0A1H2NHX6_9ACTN</name>
<feature type="domain" description="HTH cro/C1-type" evidence="2">
    <location>
        <begin position="18"/>
        <end position="72"/>
    </location>
</feature>
<keyword evidence="1" id="KW-0238">DNA-binding</keyword>
<dbReference type="InterPro" id="IPR013096">
    <property type="entry name" value="Cupin_2"/>
</dbReference>
<dbReference type="GO" id="GO:0003700">
    <property type="term" value="F:DNA-binding transcription factor activity"/>
    <property type="evidence" value="ECO:0007669"/>
    <property type="project" value="TreeGrafter"/>
</dbReference>
<dbReference type="STRING" id="546874.SAMN04488544_4065"/>
<gene>
    <name evidence="3" type="ORF">SAMN04488544_4065</name>
</gene>
<dbReference type="InterPro" id="IPR010982">
    <property type="entry name" value="Lambda_DNA-bd_dom_sf"/>
</dbReference>
<dbReference type="OrthoDB" id="5584941at2"/>
<dbReference type="Proteomes" id="UP000198825">
    <property type="component" value="Chromosome I"/>
</dbReference>
<dbReference type="CDD" id="cd02209">
    <property type="entry name" value="cupin_XRE_C"/>
    <property type="match status" value="1"/>
</dbReference>
<evidence type="ECO:0000259" key="2">
    <source>
        <dbReference type="PROSITE" id="PS50943"/>
    </source>
</evidence>
<accession>A0A1H2NHX6</accession>
<organism evidence="3 4">
    <name type="scientific">Microlunatus sagamiharensis</name>
    <dbReference type="NCBI Taxonomy" id="546874"/>
    <lineage>
        <taxon>Bacteria</taxon>
        <taxon>Bacillati</taxon>
        <taxon>Actinomycetota</taxon>
        <taxon>Actinomycetes</taxon>
        <taxon>Propionibacteriales</taxon>
        <taxon>Propionibacteriaceae</taxon>
        <taxon>Microlunatus</taxon>
    </lineage>
</organism>
<keyword evidence="4" id="KW-1185">Reference proteome</keyword>
<dbReference type="SMART" id="SM00530">
    <property type="entry name" value="HTH_XRE"/>
    <property type="match status" value="1"/>
</dbReference>
<dbReference type="InterPro" id="IPR001387">
    <property type="entry name" value="Cro/C1-type_HTH"/>
</dbReference>
<dbReference type="Gene3D" id="1.10.260.40">
    <property type="entry name" value="lambda repressor-like DNA-binding domains"/>
    <property type="match status" value="1"/>
</dbReference>
<dbReference type="GO" id="GO:0005829">
    <property type="term" value="C:cytosol"/>
    <property type="evidence" value="ECO:0007669"/>
    <property type="project" value="TreeGrafter"/>
</dbReference>
<sequence length="180" mass="18449">MSRDDSRTPDLAALGDRLRGLRAERGLSLSALAAAAGIGKGSLSEIEAGQRNPTLATLYALAAPLAVPLATLLADQPGAEVSADGLTATLLSTETTADGAVVEIYRLAFRPEADRRSPAHGAGVREHVLVTAGRLEVHHRDGSAVLGPGDSLSFSSAAAHRYRPLGGEACSAVLVITSPH</sequence>
<dbReference type="SUPFAM" id="SSF51182">
    <property type="entry name" value="RmlC-like cupins"/>
    <property type="match status" value="1"/>
</dbReference>
<dbReference type="PANTHER" id="PTHR46797:SF1">
    <property type="entry name" value="METHYLPHOSPHONATE SYNTHASE"/>
    <property type="match status" value="1"/>
</dbReference>
<dbReference type="InterPro" id="IPR011051">
    <property type="entry name" value="RmlC_Cupin_sf"/>
</dbReference>
<dbReference type="SUPFAM" id="SSF47413">
    <property type="entry name" value="lambda repressor-like DNA-binding domains"/>
    <property type="match status" value="1"/>
</dbReference>
<evidence type="ECO:0000313" key="4">
    <source>
        <dbReference type="Proteomes" id="UP000198825"/>
    </source>
</evidence>
<dbReference type="GO" id="GO:0003677">
    <property type="term" value="F:DNA binding"/>
    <property type="evidence" value="ECO:0007669"/>
    <property type="project" value="UniProtKB-KW"/>
</dbReference>
<reference evidence="4" key="1">
    <citation type="submission" date="2016-10" db="EMBL/GenBank/DDBJ databases">
        <authorList>
            <person name="Varghese N."/>
            <person name="Submissions S."/>
        </authorList>
    </citation>
    <scope>NUCLEOTIDE SEQUENCE [LARGE SCALE GENOMIC DNA]</scope>
    <source>
        <strain evidence="4">DSM 21743</strain>
    </source>
</reference>
<evidence type="ECO:0000313" key="3">
    <source>
        <dbReference type="EMBL" id="SDV04918.1"/>
    </source>
</evidence>
<evidence type="ECO:0000256" key="1">
    <source>
        <dbReference type="ARBA" id="ARBA00023125"/>
    </source>
</evidence>
<dbReference type="InterPro" id="IPR014710">
    <property type="entry name" value="RmlC-like_jellyroll"/>
</dbReference>
<dbReference type="PROSITE" id="PS50943">
    <property type="entry name" value="HTH_CROC1"/>
    <property type="match status" value="1"/>
</dbReference>
<dbReference type="Pfam" id="PF01381">
    <property type="entry name" value="HTH_3"/>
    <property type="match status" value="1"/>
</dbReference>
<dbReference type="EMBL" id="LT629799">
    <property type="protein sequence ID" value="SDV04918.1"/>
    <property type="molecule type" value="Genomic_DNA"/>
</dbReference>
<protein>
    <submittedName>
        <fullName evidence="3">Transcriptional regulator, contains XRE-family HTH domain</fullName>
    </submittedName>
</protein>
<dbReference type="Pfam" id="PF07883">
    <property type="entry name" value="Cupin_2"/>
    <property type="match status" value="1"/>
</dbReference>
<dbReference type="AlphaFoldDB" id="A0A1H2NHX6"/>
<dbReference type="Gene3D" id="2.60.120.10">
    <property type="entry name" value="Jelly Rolls"/>
    <property type="match status" value="1"/>
</dbReference>